<dbReference type="RefSeq" id="WP_146651657.1">
    <property type="nucleotide sequence ID" value="NZ_CP012333.1"/>
</dbReference>
<dbReference type="InterPro" id="IPR029038">
    <property type="entry name" value="MetRS_Zn"/>
</dbReference>
<dbReference type="Proteomes" id="UP000064967">
    <property type="component" value="Chromosome"/>
</dbReference>
<keyword evidence="5 9" id="KW-0067">ATP-binding</keyword>
<dbReference type="AlphaFoldDB" id="A0A0K1Q3M6"/>
<dbReference type="GO" id="GO:0005524">
    <property type="term" value="F:ATP binding"/>
    <property type="evidence" value="ECO:0007669"/>
    <property type="project" value="UniProtKB-KW"/>
</dbReference>
<dbReference type="STRING" id="1391654.AKJ09_07016"/>
<keyword evidence="7 9" id="KW-0030">Aminoacyl-tRNA synthetase</keyword>
<evidence type="ECO:0000256" key="4">
    <source>
        <dbReference type="ARBA" id="ARBA00022741"/>
    </source>
</evidence>
<evidence type="ECO:0000259" key="10">
    <source>
        <dbReference type="Pfam" id="PF09334"/>
    </source>
</evidence>
<dbReference type="InterPro" id="IPR014729">
    <property type="entry name" value="Rossmann-like_a/b/a_fold"/>
</dbReference>
<evidence type="ECO:0000256" key="9">
    <source>
        <dbReference type="RuleBase" id="RU363039"/>
    </source>
</evidence>
<evidence type="ECO:0000313" key="11">
    <source>
        <dbReference type="EMBL" id="AKV00353.1"/>
    </source>
</evidence>
<dbReference type="GO" id="GO:0005829">
    <property type="term" value="C:cytosol"/>
    <property type="evidence" value="ECO:0007669"/>
    <property type="project" value="TreeGrafter"/>
</dbReference>
<dbReference type="SUPFAM" id="SSF52374">
    <property type="entry name" value="Nucleotidylyl transferase"/>
    <property type="match status" value="1"/>
</dbReference>
<evidence type="ECO:0000256" key="2">
    <source>
        <dbReference type="ARBA" id="ARBA00022490"/>
    </source>
</evidence>
<dbReference type="EMBL" id="CP012333">
    <property type="protein sequence ID" value="AKV00353.1"/>
    <property type="molecule type" value="Genomic_DNA"/>
</dbReference>
<dbReference type="InterPro" id="IPR023458">
    <property type="entry name" value="Met-tRNA_ligase_1"/>
</dbReference>
<reference evidence="11 12" key="1">
    <citation type="submission" date="2015-08" db="EMBL/GenBank/DDBJ databases">
        <authorList>
            <person name="Babu N.S."/>
            <person name="Beckwith C.J."/>
            <person name="Beseler K.G."/>
            <person name="Brison A."/>
            <person name="Carone J.V."/>
            <person name="Caskin T.P."/>
            <person name="Diamond M."/>
            <person name="Durham M.E."/>
            <person name="Foxe J.M."/>
            <person name="Go M."/>
            <person name="Henderson B.A."/>
            <person name="Jones I.B."/>
            <person name="McGettigan J.A."/>
            <person name="Micheletti S.J."/>
            <person name="Nasrallah M.E."/>
            <person name="Ortiz D."/>
            <person name="Piller C.R."/>
            <person name="Privatt S.R."/>
            <person name="Schneider S.L."/>
            <person name="Sharp S."/>
            <person name="Smith T.C."/>
            <person name="Stanton J.D."/>
            <person name="Ullery H.E."/>
            <person name="Wilson R.J."/>
            <person name="Serrano M.G."/>
            <person name="Buck G."/>
            <person name="Lee V."/>
            <person name="Wang Y."/>
            <person name="Carvalho R."/>
            <person name="Voegtly L."/>
            <person name="Shi R."/>
            <person name="Duckworth R."/>
            <person name="Johnson A."/>
            <person name="Loviza R."/>
            <person name="Walstead R."/>
            <person name="Shah Z."/>
            <person name="Kiflezghi M."/>
            <person name="Wade K."/>
            <person name="Ball S.L."/>
            <person name="Bradley K.W."/>
            <person name="Asai D.J."/>
            <person name="Bowman C.A."/>
            <person name="Russell D.A."/>
            <person name="Pope W.H."/>
            <person name="Jacobs-Sera D."/>
            <person name="Hendrix R.W."/>
            <person name="Hatfull G.F."/>
        </authorList>
    </citation>
    <scope>NUCLEOTIDE SEQUENCE [LARGE SCALE GENOMIC DNA]</scope>
    <source>
        <strain evidence="11 12">DSM 27648</strain>
    </source>
</reference>
<evidence type="ECO:0000256" key="8">
    <source>
        <dbReference type="ARBA" id="ARBA00047364"/>
    </source>
</evidence>
<gene>
    <name evidence="11" type="ORF">AKJ09_07016</name>
</gene>
<sequence>MGDHRGPPSDVASVLSNLKRPRRAVVTAGMPYANGPLHLGHLAGAHVPADIHARWMGLLIGRENVLFVCGTDEHGSTSELSALKAGKPIREFVDTIHDQQAKTLQRYSVGLDTYTGTSRPECFPIHAKLCQDILRQLRDHGLLEKRSSRQWFDPKVQRFLPDRFVRGRCPNPKCENEDAYSDECDRCGHQHSPEDLIRPRSTISDATPEMRETVHWFLDMSKVSETMREWLEGKKKTWRSSVLSGVLDTVMPSLRFAGEHEPAYKELKASLPKHKSKYAPGKQVVLQFTNRADLDTARARLKDSGIDSELADGWAHRSITRDIAWGVPVPEEETDLAGKTLYVWPDSLIAPISFSRVALTQRGENPERYAEFWRDPEARIYQFLGQDNVFFYVLMQGALWLGTQSDITRLPVAGDLQLTEIFGCFHLQVGGQKMSKSLGNFFTGDQLLDEKGYEADQIRYYLALLGLAEKQSDFEFAKLDERNKFLAGPLNAAFERPISAAHSKFGGRVPEGVLIEKVVADTVRIVQRYVKSMDRADHPNLLFEIENYARTINSLFTQYKPHDDRHPEESRRNALFTAFYVLKNLMIMLYPFVPSTMERLRESLRLPADVFRIDELGTPIPAGHELGPKGTYFPAVAAEGHEPTSEA</sequence>
<dbReference type="GO" id="GO:0006431">
    <property type="term" value="P:methionyl-tRNA aminoacylation"/>
    <property type="evidence" value="ECO:0007669"/>
    <property type="project" value="TreeGrafter"/>
</dbReference>
<accession>A0A0K1Q3M6</accession>
<proteinExistence type="inferred from homology"/>
<dbReference type="InterPro" id="IPR015413">
    <property type="entry name" value="Methionyl/Leucyl_tRNA_Synth"/>
</dbReference>
<dbReference type="Gene3D" id="3.40.50.620">
    <property type="entry name" value="HUPs"/>
    <property type="match status" value="2"/>
</dbReference>
<protein>
    <submittedName>
        <fullName evidence="11">Methionyl-tRNA synthetase</fullName>
    </submittedName>
</protein>
<dbReference type="KEGG" id="llu:AKJ09_07016"/>
<dbReference type="SUPFAM" id="SSF57770">
    <property type="entry name" value="Methionyl-tRNA synthetase (MetRS), Zn-domain"/>
    <property type="match status" value="1"/>
</dbReference>
<dbReference type="Pfam" id="PF09334">
    <property type="entry name" value="tRNA-synt_1g"/>
    <property type="match status" value="2"/>
</dbReference>
<dbReference type="OrthoDB" id="9810191at2"/>
<evidence type="ECO:0000256" key="5">
    <source>
        <dbReference type="ARBA" id="ARBA00022840"/>
    </source>
</evidence>
<dbReference type="Gene3D" id="2.20.28.20">
    <property type="entry name" value="Methionyl-tRNA synthetase, Zn-domain"/>
    <property type="match status" value="1"/>
</dbReference>
<feature type="domain" description="Methionyl/Leucyl tRNA synthetase" evidence="10">
    <location>
        <begin position="306"/>
        <end position="484"/>
    </location>
</feature>
<keyword evidence="3 9" id="KW-0436">Ligase</keyword>
<dbReference type="PANTHER" id="PTHR45765:SF1">
    <property type="entry name" value="METHIONINE--TRNA LIGASE, CYTOPLASMIC"/>
    <property type="match status" value="1"/>
</dbReference>
<dbReference type="Gene3D" id="1.10.730.10">
    <property type="entry name" value="Isoleucyl-tRNA Synthetase, Domain 1"/>
    <property type="match status" value="1"/>
</dbReference>
<evidence type="ECO:0000256" key="3">
    <source>
        <dbReference type="ARBA" id="ARBA00022598"/>
    </source>
</evidence>
<keyword evidence="12" id="KW-1185">Reference proteome</keyword>
<comment type="similarity">
    <text evidence="1">Belongs to the class-I aminoacyl-tRNA synthetase family. MetG type 1 subfamily.</text>
</comment>
<dbReference type="PANTHER" id="PTHR45765">
    <property type="entry name" value="METHIONINE--TRNA LIGASE"/>
    <property type="match status" value="1"/>
</dbReference>
<dbReference type="InterPro" id="IPR009080">
    <property type="entry name" value="tRNAsynth_Ia_anticodon-bd"/>
</dbReference>
<evidence type="ECO:0000256" key="1">
    <source>
        <dbReference type="ARBA" id="ARBA00008258"/>
    </source>
</evidence>
<evidence type="ECO:0000313" key="12">
    <source>
        <dbReference type="Proteomes" id="UP000064967"/>
    </source>
</evidence>
<keyword evidence="2" id="KW-0963">Cytoplasm</keyword>
<name>A0A0K1Q3M6_9BACT</name>
<evidence type="ECO:0000256" key="6">
    <source>
        <dbReference type="ARBA" id="ARBA00022917"/>
    </source>
</evidence>
<dbReference type="SUPFAM" id="SSF47323">
    <property type="entry name" value="Anticodon-binding domain of a subclass of class I aminoacyl-tRNA synthetases"/>
    <property type="match status" value="1"/>
</dbReference>
<keyword evidence="4 9" id="KW-0547">Nucleotide-binding</keyword>
<dbReference type="GO" id="GO:0004825">
    <property type="term" value="F:methionine-tRNA ligase activity"/>
    <property type="evidence" value="ECO:0007669"/>
    <property type="project" value="UniProtKB-EC"/>
</dbReference>
<dbReference type="PATRIC" id="fig|1391654.3.peg.7121"/>
<feature type="domain" description="Methionyl/Leucyl tRNA synthetase" evidence="10">
    <location>
        <begin position="25"/>
        <end position="250"/>
    </location>
</feature>
<dbReference type="PROSITE" id="PS00178">
    <property type="entry name" value="AA_TRNA_LIGASE_I"/>
    <property type="match status" value="1"/>
</dbReference>
<keyword evidence="6 9" id="KW-0648">Protein biosynthesis</keyword>
<organism evidence="11 12">
    <name type="scientific">Labilithrix luteola</name>
    <dbReference type="NCBI Taxonomy" id="1391654"/>
    <lineage>
        <taxon>Bacteria</taxon>
        <taxon>Pseudomonadati</taxon>
        <taxon>Myxococcota</taxon>
        <taxon>Polyangia</taxon>
        <taxon>Polyangiales</taxon>
        <taxon>Labilitrichaceae</taxon>
        <taxon>Labilithrix</taxon>
    </lineage>
</organism>
<evidence type="ECO:0000256" key="7">
    <source>
        <dbReference type="ARBA" id="ARBA00023146"/>
    </source>
</evidence>
<dbReference type="InterPro" id="IPR001412">
    <property type="entry name" value="aa-tRNA-synth_I_CS"/>
</dbReference>
<comment type="catalytic activity">
    <reaction evidence="8">
        <text>tRNA(Met) + L-methionine + ATP = L-methionyl-tRNA(Met) + AMP + diphosphate</text>
        <dbReference type="Rhea" id="RHEA:13481"/>
        <dbReference type="Rhea" id="RHEA-COMP:9667"/>
        <dbReference type="Rhea" id="RHEA-COMP:9698"/>
        <dbReference type="ChEBI" id="CHEBI:30616"/>
        <dbReference type="ChEBI" id="CHEBI:33019"/>
        <dbReference type="ChEBI" id="CHEBI:57844"/>
        <dbReference type="ChEBI" id="CHEBI:78442"/>
        <dbReference type="ChEBI" id="CHEBI:78530"/>
        <dbReference type="ChEBI" id="CHEBI:456215"/>
        <dbReference type="EC" id="6.1.1.10"/>
    </reaction>
</comment>